<accession>A0A9P8PPI1</accession>
<keyword evidence="3" id="KW-1185">Reference proteome</keyword>
<keyword evidence="1" id="KW-0472">Membrane</keyword>
<reference evidence="2" key="1">
    <citation type="journal article" date="2021" name="Open Biol.">
        <title>Shared evolutionary footprints suggest mitochondrial oxidative damage underlies multiple complex I losses in fungi.</title>
        <authorList>
            <person name="Schikora-Tamarit M.A."/>
            <person name="Marcet-Houben M."/>
            <person name="Nosek J."/>
            <person name="Gabaldon T."/>
        </authorList>
    </citation>
    <scope>NUCLEOTIDE SEQUENCE</scope>
    <source>
        <strain evidence="2">CBS2887</strain>
    </source>
</reference>
<sequence length="157" mass="16462">MKTLLDSETSGKVNVNSLEPGTGTGIDEVGTVITGCNGLEEASSSVVVVVVVVGATVVVVSNAFVFFSSLETFVPPKLNPDDVVPDNLLLSSLFVAPRENKEGFDGVSSFSFELLLAWTSNWNGLADGVVLVACLSETSSEDSKVIDFLKAEDMIGL</sequence>
<feature type="transmembrane region" description="Helical" evidence="1">
    <location>
        <begin position="46"/>
        <end position="67"/>
    </location>
</feature>
<gene>
    <name evidence="2" type="ORF">WICPIJ_009302</name>
</gene>
<evidence type="ECO:0000313" key="3">
    <source>
        <dbReference type="Proteomes" id="UP000774326"/>
    </source>
</evidence>
<evidence type="ECO:0000256" key="1">
    <source>
        <dbReference type="SAM" id="Phobius"/>
    </source>
</evidence>
<keyword evidence="1" id="KW-0812">Transmembrane</keyword>
<proteinExistence type="predicted"/>
<dbReference type="EMBL" id="JAEUBG010005372">
    <property type="protein sequence ID" value="KAH3675697.1"/>
    <property type="molecule type" value="Genomic_DNA"/>
</dbReference>
<comment type="caution">
    <text evidence="2">The sequence shown here is derived from an EMBL/GenBank/DDBJ whole genome shotgun (WGS) entry which is preliminary data.</text>
</comment>
<dbReference type="Proteomes" id="UP000774326">
    <property type="component" value="Unassembled WGS sequence"/>
</dbReference>
<evidence type="ECO:0000313" key="2">
    <source>
        <dbReference type="EMBL" id="KAH3675697.1"/>
    </source>
</evidence>
<protein>
    <submittedName>
        <fullName evidence="2">Uncharacterized protein</fullName>
    </submittedName>
</protein>
<dbReference type="AlphaFoldDB" id="A0A9P8PPI1"/>
<name>A0A9P8PPI1_WICPI</name>
<keyword evidence="1" id="KW-1133">Transmembrane helix</keyword>
<reference evidence="2" key="2">
    <citation type="submission" date="2021-01" db="EMBL/GenBank/DDBJ databases">
        <authorList>
            <person name="Schikora-Tamarit M.A."/>
        </authorList>
    </citation>
    <scope>NUCLEOTIDE SEQUENCE</scope>
    <source>
        <strain evidence="2">CBS2887</strain>
    </source>
</reference>
<organism evidence="2 3">
    <name type="scientific">Wickerhamomyces pijperi</name>
    <name type="common">Yeast</name>
    <name type="synonym">Pichia pijperi</name>
    <dbReference type="NCBI Taxonomy" id="599730"/>
    <lineage>
        <taxon>Eukaryota</taxon>
        <taxon>Fungi</taxon>
        <taxon>Dikarya</taxon>
        <taxon>Ascomycota</taxon>
        <taxon>Saccharomycotina</taxon>
        <taxon>Saccharomycetes</taxon>
        <taxon>Phaffomycetales</taxon>
        <taxon>Wickerhamomycetaceae</taxon>
        <taxon>Wickerhamomyces</taxon>
    </lineage>
</organism>